<proteinExistence type="predicted"/>
<dbReference type="AlphaFoldDB" id="A0A919SL38"/>
<organism evidence="1 2">
    <name type="scientific">Winogradskya consettensis</name>
    <dbReference type="NCBI Taxonomy" id="113560"/>
    <lineage>
        <taxon>Bacteria</taxon>
        <taxon>Bacillati</taxon>
        <taxon>Actinomycetota</taxon>
        <taxon>Actinomycetes</taxon>
        <taxon>Micromonosporales</taxon>
        <taxon>Micromonosporaceae</taxon>
        <taxon>Winogradskya</taxon>
    </lineage>
</organism>
<reference evidence="1" key="1">
    <citation type="submission" date="2021-03" db="EMBL/GenBank/DDBJ databases">
        <title>Whole genome shotgun sequence of Actinoplanes consettensis NBRC 14913.</title>
        <authorList>
            <person name="Komaki H."/>
            <person name="Tamura T."/>
        </authorList>
    </citation>
    <scope>NUCLEOTIDE SEQUENCE</scope>
    <source>
        <strain evidence="1">NBRC 14913</strain>
    </source>
</reference>
<evidence type="ECO:0000313" key="2">
    <source>
        <dbReference type="Proteomes" id="UP000680865"/>
    </source>
</evidence>
<dbReference type="EMBL" id="BOQP01000013">
    <property type="protein sequence ID" value="GIM72678.1"/>
    <property type="molecule type" value="Genomic_DNA"/>
</dbReference>
<protein>
    <recommendedName>
        <fullName evidence="3">FeoB-associated Cys-rich membrane protein</fullName>
    </recommendedName>
</protein>
<dbReference type="Proteomes" id="UP000680865">
    <property type="component" value="Unassembled WGS sequence"/>
</dbReference>
<evidence type="ECO:0000313" key="1">
    <source>
        <dbReference type="EMBL" id="GIM72678.1"/>
    </source>
</evidence>
<evidence type="ECO:0008006" key="3">
    <source>
        <dbReference type="Google" id="ProtNLM"/>
    </source>
</evidence>
<sequence length="60" mass="6318">MTGAITLAALIGLASLLAGVALGWYLRRSNDWCAQCGEQLGCDACGSKAAWPRDLVADRH</sequence>
<comment type="caution">
    <text evidence="1">The sequence shown here is derived from an EMBL/GenBank/DDBJ whole genome shotgun (WGS) entry which is preliminary data.</text>
</comment>
<keyword evidence="2" id="KW-1185">Reference proteome</keyword>
<gene>
    <name evidence="1" type="ORF">Aco04nite_31500</name>
</gene>
<accession>A0A919SL38</accession>
<name>A0A919SL38_9ACTN</name>